<sequence length="476" mass="50602">MPQPAPAPAPAPDSLRKRTVVGWNDTALQAIRAQRPSAPMAARSLAIAHTAMYDAWAAYDPSALGTRYRAALRRQAGEHTAQHKSVAISFAAYAALVDQFPAQKAMFDARMAALGLDLARATRDAARPEGIGTIAAAGVVADCHHDGANQLGDLSPSRVPYADYTGYSPRNPAMLVMASTPRSAILDPGRWQPLTYRNASGALVTPGFAAACWPRVAPFALRTANQFRPGAPAAFGSPEYAEQARHLLDVQQALTEKQKVVTEYWAGGATGELPACYWCQFAQFISERDGYGDDQDVKLFFALANANFDAGIAAWDAKVFYDSARPITALRYLMSGKQIIGYGPEGPPGGLQPIDGSAWMPYQAATLPTPPFADHVSGHSTFSAASAEVLSLFTGSDKFGHAVKVAAGAMLYEPGLPSEDVTLQWATFSDAAAEAGISRLYGGIHFANADTAGQALGRKVGAEVFERARRHWTGSA</sequence>
<dbReference type="CDD" id="cd03398">
    <property type="entry name" value="PAP2_haloperoxidase"/>
    <property type="match status" value="1"/>
</dbReference>
<evidence type="ECO:0000313" key="3">
    <source>
        <dbReference type="EMBL" id="MBZ2208146.1"/>
    </source>
</evidence>
<accession>A0ABS7SPN3</accession>
<dbReference type="PANTHER" id="PTHR34599">
    <property type="entry name" value="PEROXIDASE-RELATED"/>
    <property type="match status" value="1"/>
</dbReference>
<reference evidence="3 4" key="1">
    <citation type="submission" date="2021-08" db="EMBL/GenBank/DDBJ databases">
        <title>Massilia sp. R798.</title>
        <authorList>
            <person name="Baek J.H."/>
            <person name="Jung H.S."/>
            <person name="Kim K.R."/>
            <person name="Jeon C.O."/>
        </authorList>
    </citation>
    <scope>NUCLEOTIDE SEQUENCE [LARGE SCALE GENOMIC DNA]</scope>
    <source>
        <strain evidence="3 4">R798</strain>
    </source>
</reference>
<evidence type="ECO:0000259" key="1">
    <source>
        <dbReference type="Pfam" id="PF21167"/>
    </source>
</evidence>
<dbReference type="Proteomes" id="UP000809349">
    <property type="component" value="Unassembled WGS sequence"/>
</dbReference>
<dbReference type="InterPro" id="IPR052559">
    <property type="entry name" value="V-haloperoxidase"/>
</dbReference>
<dbReference type="PANTHER" id="PTHR34599:SF2">
    <property type="entry name" value="TRAF-TYPE DOMAIN-CONTAINING PROTEIN"/>
    <property type="match status" value="1"/>
</dbReference>
<dbReference type="RefSeq" id="WP_223468640.1">
    <property type="nucleotide sequence ID" value="NZ_JAFBIL020000005.1"/>
</dbReference>
<gene>
    <name evidence="3" type="ORF">I4X03_012845</name>
</gene>
<evidence type="ECO:0000313" key="4">
    <source>
        <dbReference type="Proteomes" id="UP000809349"/>
    </source>
</evidence>
<feature type="domain" description="DUF6851" evidence="1">
    <location>
        <begin position="48"/>
        <end position="176"/>
    </location>
</feature>
<proteinExistence type="predicted"/>
<evidence type="ECO:0000259" key="2">
    <source>
        <dbReference type="Pfam" id="PF22778"/>
    </source>
</evidence>
<comment type="caution">
    <text evidence="3">The sequence shown here is derived from an EMBL/GenBank/DDBJ whole genome shotgun (WGS) entry which is preliminary data.</text>
</comment>
<dbReference type="InterPro" id="IPR016119">
    <property type="entry name" value="Br/Cl_peroxidase_C"/>
</dbReference>
<dbReference type="SUPFAM" id="SSF48317">
    <property type="entry name" value="Acid phosphatase/Vanadium-dependent haloperoxidase"/>
    <property type="match status" value="1"/>
</dbReference>
<name>A0ABS7SPN3_9BURK</name>
<protein>
    <submittedName>
        <fullName evidence="3">Vanadium-dependent haloperoxidase</fullName>
    </submittedName>
</protein>
<dbReference type="Pfam" id="PF21167">
    <property type="entry name" value="DUF6851"/>
    <property type="match status" value="1"/>
</dbReference>
<keyword evidence="4" id="KW-1185">Reference proteome</keyword>
<dbReference type="Gene3D" id="1.10.606.10">
    <property type="entry name" value="Vanadium-containing Chloroperoxidase, domain 2"/>
    <property type="match status" value="1"/>
</dbReference>
<organism evidence="3 4">
    <name type="scientific">Massilia soli</name>
    <dbReference type="NCBI Taxonomy" id="2792854"/>
    <lineage>
        <taxon>Bacteria</taxon>
        <taxon>Pseudomonadati</taxon>
        <taxon>Pseudomonadota</taxon>
        <taxon>Betaproteobacteria</taxon>
        <taxon>Burkholderiales</taxon>
        <taxon>Oxalobacteraceae</taxon>
        <taxon>Telluria group</taxon>
        <taxon>Massilia</taxon>
    </lineage>
</organism>
<dbReference type="EMBL" id="JAFBIL020000005">
    <property type="protein sequence ID" value="MBZ2208146.1"/>
    <property type="molecule type" value="Genomic_DNA"/>
</dbReference>
<feature type="domain" description="Vanadium-dependent haloperoxidase NapH1-like second helical-bundle" evidence="2">
    <location>
        <begin position="299"/>
        <end position="474"/>
    </location>
</feature>
<dbReference type="Gene3D" id="1.20.144.10">
    <property type="entry name" value="Phosphatidic acid phosphatase type 2/haloperoxidase"/>
    <property type="match status" value="1"/>
</dbReference>
<dbReference type="InterPro" id="IPR036938">
    <property type="entry name" value="PAP2/HPO_sf"/>
</dbReference>
<dbReference type="InterPro" id="IPR049283">
    <property type="entry name" value="DUF6851"/>
</dbReference>
<dbReference type="InterPro" id="IPR055161">
    <property type="entry name" value="NapH1-like_2nd"/>
</dbReference>
<dbReference type="Pfam" id="PF22778">
    <property type="entry name" value="VCPO_2nd"/>
    <property type="match status" value="1"/>
</dbReference>